<dbReference type="HOGENOM" id="CLU_134416_0_0_11"/>
<evidence type="ECO:0000259" key="1">
    <source>
        <dbReference type="Pfam" id="PF18367"/>
    </source>
</evidence>
<comment type="caution">
    <text evidence="3">The sequence shown here is derived from an EMBL/GenBank/DDBJ whole genome shotgun (WGS) entry which is preliminary data.</text>
</comment>
<organism evidence="3 4">
    <name type="scientific">Corynebacterium matruchotii ATCC 33806</name>
    <dbReference type="NCBI Taxonomy" id="566549"/>
    <lineage>
        <taxon>Bacteria</taxon>
        <taxon>Bacillati</taxon>
        <taxon>Actinomycetota</taxon>
        <taxon>Actinomycetes</taxon>
        <taxon>Mycobacteriales</taxon>
        <taxon>Corynebacteriaceae</taxon>
        <taxon>Corynebacterium</taxon>
    </lineage>
</organism>
<dbReference type="Pfam" id="PF18367">
    <property type="entry name" value="Rv2175c_C"/>
    <property type="match status" value="1"/>
</dbReference>
<proteinExistence type="predicted"/>
<evidence type="ECO:0000313" key="4">
    <source>
        <dbReference type="Proteomes" id="UP000006247"/>
    </source>
</evidence>
<sequence length="142" mass="15569">MKSKRRVKATCSRSLATLRTVSNQSPDASILPPDTLLFTLAEFADQLGVKTTHVRDLIGERKLICVYKNGVRHLPAAFLTDKGTLNKFVPGVIALLIDGGYSDAEIFHYLFTDDPSLPGQPIAALHGHLAREVMRRAQAMAL</sequence>
<dbReference type="InterPro" id="IPR048576">
    <property type="entry name" value="Rv2175c_wHTH"/>
</dbReference>
<evidence type="ECO:0000259" key="2">
    <source>
        <dbReference type="Pfam" id="PF21531"/>
    </source>
</evidence>
<protein>
    <submittedName>
        <fullName evidence="3">Uncharacterized protein</fullName>
    </submittedName>
</protein>
<reference evidence="3 4" key="1">
    <citation type="submission" date="2009-01" db="EMBL/GenBank/DDBJ databases">
        <authorList>
            <person name="Fulton L."/>
            <person name="Clifton S."/>
            <person name="Chinwalla A.T."/>
            <person name="Mitreva M."/>
            <person name="Sodergren E."/>
            <person name="Weinstock G."/>
            <person name="Clifton S."/>
            <person name="Dooling D.J."/>
            <person name="Fulton B."/>
            <person name="Minx P."/>
            <person name="Pepin K.H."/>
            <person name="Johnson M."/>
            <person name="Bhonagiri V."/>
            <person name="Nash W.E."/>
            <person name="Mardis E.R."/>
            <person name="Wilson R.K."/>
        </authorList>
    </citation>
    <scope>NUCLEOTIDE SEQUENCE [LARGE SCALE GENOMIC DNA]</scope>
    <source>
        <strain evidence="3 4">ATCC 33806</strain>
    </source>
</reference>
<dbReference type="EMBL" id="ACEB01000027">
    <property type="protein sequence ID" value="EEG26502.1"/>
    <property type="molecule type" value="Genomic_DNA"/>
</dbReference>
<name>C0E4L3_9CORY</name>
<dbReference type="InterPro" id="IPR041098">
    <property type="entry name" value="Rv2175c_C"/>
</dbReference>
<dbReference type="Proteomes" id="UP000006247">
    <property type="component" value="Unassembled WGS sequence"/>
</dbReference>
<feature type="domain" description="DNA-binding protein Rv2175c wHTH" evidence="2">
    <location>
        <begin position="29"/>
        <end position="79"/>
    </location>
</feature>
<accession>C0E4L3</accession>
<dbReference type="Pfam" id="PF21531">
    <property type="entry name" value="Rv2175c_wHTH"/>
    <property type="match status" value="1"/>
</dbReference>
<dbReference type="GO" id="GO:0003677">
    <property type="term" value="F:DNA binding"/>
    <property type="evidence" value="ECO:0007669"/>
    <property type="project" value="InterPro"/>
</dbReference>
<feature type="domain" description="Rv2175c C-terminal" evidence="1">
    <location>
        <begin position="87"/>
        <end position="141"/>
    </location>
</feature>
<evidence type="ECO:0000313" key="3">
    <source>
        <dbReference type="EMBL" id="EEG26502.1"/>
    </source>
</evidence>
<gene>
    <name evidence="3" type="ORF">CORMATOL_01938</name>
</gene>
<dbReference type="AlphaFoldDB" id="C0E4L3"/>